<comment type="caution">
    <text evidence="7">The sequence shown here is derived from an EMBL/GenBank/DDBJ whole genome shotgun (WGS) entry which is preliminary data.</text>
</comment>
<accession>A0A2D0NDY6</accession>
<dbReference type="InterPro" id="IPR006694">
    <property type="entry name" value="Fatty_acid_hydroxylase"/>
</dbReference>
<reference evidence="7 8" key="1">
    <citation type="submission" date="2017-10" db="EMBL/GenBank/DDBJ databases">
        <title>The draft genome sequence of Lewinella nigricans NBRC 102662.</title>
        <authorList>
            <person name="Wang K."/>
        </authorList>
    </citation>
    <scope>NUCLEOTIDE SEQUENCE [LARGE SCALE GENOMIC DNA]</scope>
    <source>
        <strain evidence="7 8">NBRC 102662</strain>
    </source>
</reference>
<evidence type="ECO:0000256" key="4">
    <source>
        <dbReference type="ARBA" id="ARBA00023136"/>
    </source>
</evidence>
<proteinExistence type="predicted"/>
<dbReference type="GO" id="GO:0005506">
    <property type="term" value="F:iron ion binding"/>
    <property type="evidence" value="ECO:0007669"/>
    <property type="project" value="InterPro"/>
</dbReference>
<sequence length="276" mass="32409">MLFPIYEKFGLLPSWALGSLLVFARYALFAGISFLVFYLIWKKNWLPFRIQERFPPWRKIRHELIHSLATAGVFAALGIGIYFLYRAGYTRLYTEIETYGWAYLLFSFFLLTVIHDTYFYWMHRLMHHPRLFGLLHKVHHISNNPTPWASLSFHPLEAMVEIGIVPLAVLVMPLHPLALFAFSIWSLFFNLLGHLGYELFPRGFVRHPVGKWFNTSTHHNMHHSRSNCNFGLYYNFWDRLLGTNATDYEQTFDAIKSRHSPSISRAPDLQGRTQVP</sequence>
<evidence type="ECO:0000313" key="7">
    <source>
        <dbReference type="EMBL" id="PHN06734.1"/>
    </source>
</evidence>
<keyword evidence="4 5" id="KW-0472">Membrane</keyword>
<evidence type="ECO:0000256" key="2">
    <source>
        <dbReference type="ARBA" id="ARBA00022692"/>
    </source>
</evidence>
<name>A0A2D0NDY6_FLAN2</name>
<dbReference type="RefSeq" id="WP_099149991.1">
    <property type="nucleotide sequence ID" value="NZ_PDUD01000017.1"/>
</dbReference>
<feature type="transmembrane region" description="Helical" evidence="5">
    <location>
        <begin position="177"/>
        <end position="197"/>
    </location>
</feature>
<evidence type="ECO:0000256" key="1">
    <source>
        <dbReference type="ARBA" id="ARBA00004370"/>
    </source>
</evidence>
<evidence type="ECO:0000259" key="6">
    <source>
        <dbReference type="Pfam" id="PF04116"/>
    </source>
</evidence>
<protein>
    <submittedName>
        <fullName evidence="7">Sterol desaturase</fullName>
    </submittedName>
</protein>
<organism evidence="7 8">
    <name type="scientific">Flavilitoribacter nigricans (strain ATCC 23147 / DSM 23189 / NBRC 102662 / NCIMB 1420 / SS-2)</name>
    <name type="common">Lewinella nigricans</name>
    <dbReference type="NCBI Taxonomy" id="1122177"/>
    <lineage>
        <taxon>Bacteria</taxon>
        <taxon>Pseudomonadati</taxon>
        <taxon>Bacteroidota</taxon>
        <taxon>Saprospiria</taxon>
        <taxon>Saprospirales</taxon>
        <taxon>Lewinellaceae</taxon>
        <taxon>Flavilitoribacter</taxon>
    </lineage>
</organism>
<keyword evidence="3 5" id="KW-1133">Transmembrane helix</keyword>
<dbReference type="GO" id="GO:0008610">
    <property type="term" value="P:lipid biosynthetic process"/>
    <property type="evidence" value="ECO:0007669"/>
    <property type="project" value="InterPro"/>
</dbReference>
<keyword evidence="8" id="KW-1185">Reference proteome</keyword>
<feature type="transmembrane region" description="Helical" evidence="5">
    <location>
        <begin position="62"/>
        <end position="85"/>
    </location>
</feature>
<feature type="domain" description="Fatty acid hydroxylase" evidence="6">
    <location>
        <begin position="109"/>
        <end position="243"/>
    </location>
</feature>
<dbReference type="OrthoDB" id="9770329at2"/>
<comment type="subcellular location">
    <subcellularLocation>
        <location evidence="1">Membrane</location>
    </subcellularLocation>
</comment>
<dbReference type="InterPro" id="IPR050307">
    <property type="entry name" value="Sterol_Desaturase_Related"/>
</dbReference>
<dbReference type="GO" id="GO:0016020">
    <property type="term" value="C:membrane"/>
    <property type="evidence" value="ECO:0007669"/>
    <property type="project" value="UniProtKB-SubCell"/>
</dbReference>
<feature type="transmembrane region" description="Helical" evidence="5">
    <location>
        <begin position="100"/>
        <end position="121"/>
    </location>
</feature>
<dbReference type="Proteomes" id="UP000223913">
    <property type="component" value="Unassembled WGS sequence"/>
</dbReference>
<keyword evidence="2 5" id="KW-0812">Transmembrane</keyword>
<dbReference type="PANTHER" id="PTHR11863">
    <property type="entry name" value="STEROL DESATURASE"/>
    <property type="match status" value="1"/>
</dbReference>
<evidence type="ECO:0000313" key="8">
    <source>
        <dbReference type="Proteomes" id="UP000223913"/>
    </source>
</evidence>
<evidence type="ECO:0000256" key="3">
    <source>
        <dbReference type="ARBA" id="ARBA00022989"/>
    </source>
</evidence>
<dbReference type="Pfam" id="PF04116">
    <property type="entry name" value="FA_hydroxylase"/>
    <property type="match status" value="1"/>
</dbReference>
<feature type="transmembrane region" description="Helical" evidence="5">
    <location>
        <begin position="20"/>
        <end position="41"/>
    </location>
</feature>
<dbReference type="EMBL" id="PDUD01000017">
    <property type="protein sequence ID" value="PHN06734.1"/>
    <property type="molecule type" value="Genomic_DNA"/>
</dbReference>
<gene>
    <name evidence="7" type="ORF">CRP01_10600</name>
</gene>
<dbReference type="GO" id="GO:0016491">
    <property type="term" value="F:oxidoreductase activity"/>
    <property type="evidence" value="ECO:0007669"/>
    <property type="project" value="InterPro"/>
</dbReference>
<dbReference type="AlphaFoldDB" id="A0A2D0NDY6"/>
<evidence type="ECO:0000256" key="5">
    <source>
        <dbReference type="SAM" id="Phobius"/>
    </source>
</evidence>